<sequence>LHFKKNLKRIVSDLYVRDNCHPVKASLLIWIQIPLWVFVSIALRNFSVGLFIQEQLSTGGMLWFPDLTVPDPTWIMPITLGVLNLLIVEIFALRKIESSRFQRYATNFFRGISIFMIPVAATVPSAIALYWVSSSFMGLLHNLLLRSPAFRRLCRIPRTKSDSDTPYRDIVSAFYVKYFFK</sequence>
<evidence type="ECO:0000256" key="3">
    <source>
        <dbReference type="ARBA" id="ARBA00022989"/>
    </source>
</evidence>
<protein>
    <recommendedName>
        <fullName evidence="7">Membrane insertase YidC/Oxa/ALB C-terminal domain-containing protein</fullName>
    </recommendedName>
</protein>
<name>A0A803TMP3_ANOCA</name>
<reference evidence="8 9" key="1">
    <citation type="submission" date="2009-12" db="EMBL/GenBank/DDBJ databases">
        <title>The Genome Sequence of Anolis carolinensis (Green Anole Lizard).</title>
        <authorList>
            <consortium name="The Genome Sequencing Platform"/>
            <person name="Di Palma F."/>
            <person name="Alfoldi J."/>
            <person name="Heiman D."/>
            <person name="Young S."/>
            <person name="Grabherr M."/>
            <person name="Johnson J."/>
            <person name="Lander E.S."/>
            <person name="Lindblad-Toh K."/>
        </authorList>
    </citation>
    <scope>NUCLEOTIDE SEQUENCE [LARGE SCALE GENOMIC DNA]</scope>
    <source>
        <strain evidence="8 9">JBL SC #1</strain>
    </source>
</reference>
<dbReference type="Pfam" id="PF02096">
    <property type="entry name" value="60KD_IMP"/>
    <property type="match status" value="1"/>
</dbReference>
<keyword evidence="4 6" id="KW-0472">Membrane</keyword>
<proteinExistence type="inferred from homology"/>
<dbReference type="CDD" id="cd20069">
    <property type="entry name" value="5TM_Oxa1-like"/>
    <property type="match status" value="1"/>
</dbReference>
<organism evidence="8 9">
    <name type="scientific">Anolis carolinensis</name>
    <name type="common">Green anole</name>
    <name type="synonym">American chameleon</name>
    <dbReference type="NCBI Taxonomy" id="28377"/>
    <lineage>
        <taxon>Eukaryota</taxon>
        <taxon>Metazoa</taxon>
        <taxon>Chordata</taxon>
        <taxon>Craniata</taxon>
        <taxon>Vertebrata</taxon>
        <taxon>Euteleostomi</taxon>
        <taxon>Lepidosauria</taxon>
        <taxon>Squamata</taxon>
        <taxon>Bifurcata</taxon>
        <taxon>Unidentata</taxon>
        <taxon>Episquamata</taxon>
        <taxon>Toxicofera</taxon>
        <taxon>Iguania</taxon>
        <taxon>Dactyloidae</taxon>
        <taxon>Anolis</taxon>
    </lineage>
</organism>
<evidence type="ECO:0000256" key="5">
    <source>
        <dbReference type="RuleBase" id="RU003945"/>
    </source>
</evidence>
<dbReference type="InParanoid" id="A0A803TMP3"/>
<evidence type="ECO:0000256" key="2">
    <source>
        <dbReference type="ARBA" id="ARBA00022692"/>
    </source>
</evidence>
<accession>A0A803TMP3</accession>
<keyword evidence="2 5" id="KW-0812">Transmembrane</keyword>
<dbReference type="Ensembl" id="ENSACAT00000053916.1">
    <property type="protein sequence ID" value="ENSACAP00000036483.1"/>
    <property type="gene ID" value="ENSACAG00000045577.1"/>
</dbReference>
<evidence type="ECO:0000259" key="7">
    <source>
        <dbReference type="Pfam" id="PF02096"/>
    </source>
</evidence>
<feature type="transmembrane region" description="Helical" evidence="6">
    <location>
        <begin position="72"/>
        <end position="92"/>
    </location>
</feature>
<evidence type="ECO:0000313" key="8">
    <source>
        <dbReference type="Ensembl" id="ENSACAP00000036483.1"/>
    </source>
</evidence>
<evidence type="ECO:0000256" key="1">
    <source>
        <dbReference type="ARBA" id="ARBA00004141"/>
    </source>
</evidence>
<dbReference type="InterPro" id="IPR001708">
    <property type="entry name" value="YidC/ALB3/OXA1/COX18"/>
</dbReference>
<evidence type="ECO:0000256" key="6">
    <source>
        <dbReference type="SAM" id="Phobius"/>
    </source>
</evidence>
<dbReference type="GeneTree" id="ENSGT00530000063506"/>
<keyword evidence="3 6" id="KW-1133">Transmembrane helix</keyword>
<evidence type="ECO:0000256" key="4">
    <source>
        <dbReference type="ARBA" id="ARBA00023136"/>
    </source>
</evidence>
<dbReference type="GO" id="GO:0051205">
    <property type="term" value="P:protein insertion into membrane"/>
    <property type="evidence" value="ECO:0007669"/>
    <property type="project" value="UniProtKB-ARBA"/>
</dbReference>
<feature type="domain" description="Membrane insertase YidC/Oxa/ALB C-terminal" evidence="7">
    <location>
        <begin position="5"/>
        <end position="145"/>
    </location>
</feature>
<dbReference type="AlphaFoldDB" id="A0A803TMP3"/>
<keyword evidence="9" id="KW-1185">Reference proteome</keyword>
<reference evidence="8" key="3">
    <citation type="submission" date="2025-09" db="UniProtKB">
        <authorList>
            <consortium name="Ensembl"/>
        </authorList>
    </citation>
    <scope>IDENTIFICATION</scope>
</reference>
<dbReference type="PANTHER" id="PTHR12428">
    <property type="entry name" value="OXA1"/>
    <property type="match status" value="1"/>
</dbReference>
<comment type="subcellular location">
    <subcellularLocation>
        <location evidence="1 5">Membrane</location>
        <topology evidence="1 5">Multi-pass membrane protein</topology>
    </subcellularLocation>
</comment>
<dbReference type="InterPro" id="IPR028055">
    <property type="entry name" value="YidC/Oxa/ALB_C"/>
</dbReference>
<dbReference type="GO" id="GO:0032977">
    <property type="term" value="F:membrane insertase activity"/>
    <property type="evidence" value="ECO:0007669"/>
    <property type="project" value="InterPro"/>
</dbReference>
<feature type="transmembrane region" description="Helical" evidence="6">
    <location>
        <begin position="27"/>
        <end position="52"/>
    </location>
</feature>
<dbReference type="Proteomes" id="UP000001646">
    <property type="component" value="Chromosome 6"/>
</dbReference>
<dbReference type="PANTHER" id="PTHR12428:SF65">
    <property type="entry name" value="CYTOCHROME C OXIDASE ASSEMBLY PROTEIN COX18, MITOCHONDRIAL"/>
    <property type="match status" value="1"/>
</dbReference>
<dbReference type="GO" id="GO:0016020">
    <property type="term" value="C:membrane"/>
    <property type="evidence" value="ECO:0007669"/>
    <property type="project" value="UniProtKB-SubCell"/>
</dbReference>
<evidence type="ECO:0000313" key="9">
    <source>
        <dbReference type="Proteomes" id="UP000001646"/>
    </source>
</evidence>
<comment type="similarity">
    <text evidence="5">Belongs to the OXA1/ALB3/YidC family.</text>
</comment>
<reference evidence="8" key="2">
    <citation type="submission" date="2025-08" db="UniProtKB">
        <authorList>
            <consortium name="Ensembl"/>
        </authorList>
    </citation>
    <scope>IDENTIFICATION</scope>
</reference>